<dbReference type="InterPro" id="IPR036291">
    <property type="entry name" value="NAD(P)-bd_dom_sf"/>
</dbReference>
<dbReference type="PANTHER" id="PTHR43761">
    <property type="entry name" value="D-ISOMER SPECIFIC 2-HYDROXYACID DEHYDROGENASE FAMILY PROTEIN (AFU_ORTHOLOGUE AFUA_1G13630)"/>
    <property type="match status" value="1"/>
</dbReference>
<dbReference type="Pfam" id="PF00389">
    <property type="entry name" value="2-Hacid_dh"/>
    <property type="match status" value="1"/>
</dbReference>
<accession>E1R634</accession>
<reference evidence="7 8" key="1">
    <citation type="journal article" date="2010" name="Stand. Genomic Sci.">
        <title>Complete genome sequence of Spirochaeta smaragdinae type strain (SEBR 4228).</title>
        <authorList>
            <person name="Mavromatis K."/>
            <person name="Yasawong M."/>
            <person name="Chertkov O."/>
            <person name="Lapidus A."/>
            <person name="Lucas S."/>
            <person name="Nolan M."/>
            <person name="Del Rio T.G."/>
            <person name="Tice H."/>
            <person name="Cheng J.F."/>
            <person name="Pitluck S."/>
            <person name="Liolios K."/>
            <person name="Ivanova N."/>
            <person name="Tapia R."/>
            <person name="Han C."/>
            <person name="Bruce D."/>
            <person name="Goodwin L."/>
            <person name="Pati A."/>
            <person name="Chen A."/>
            <person name="Palaniappan K."/>
            <person name="Land M."/>
            <person name="Hauser L."/>
            <person name="Chang Y.J."/>
            <person name="Jeffries C.D."/>
            <person name="Detter J.C."/>
            <person name="Rohde M."/>
            <person name="Brambilla E."/>
            <person name="Spring S."/>
            <person name="Goker M."/>
            <person name="Sikorski J."/>
            <person name="Woyke T."/>
            <person name="Bristow J."/>
            <person name="Eisen J.A."/>
            <person name="Markowitz V."/>
            <person name="Hugenholtz P."/>
            <person name="Klenk H.P."/>
            <person name="Kyrpides N.C."/>
        </authorList>
    </citation>
    <scope>NUCLEOTIDE SEQUENCE [LARGE SCALE GENOMIC DNA]</scope>
    <source>
        <strain evidence="8">DSM 11293 / JCM 15392 / SEBR 4228</strain>
    </source>
</reference>
<dbReference type="AlphaFoldDB" id="E1R634"/>
<dbReference type="CDD" id="cd12173">
    <property type="entry name" value="PGDH_4"/>
    <property type="match status" value="1"/>
</dbReference>
<evidence type="ECO:0000259" key="6">
    <source>
        <dbReference type="Pfam" id="PF02826"/>
    </source>
</evidence>
<dbReference type="EMBL" id="CP002116">
    <property type="protein sequence ID" value="ADK80799.1"/>
    <property type="molecule type" value="Genomic_DNA"/>
</dbReference>
<comment type="similarity">
    <text evidence="1 4">Belongs to the D-isomer specific 2-hydroxyacid dehydrogenase family.</text>
</comment>
<dbReference type="eggNOG" id="COG0111">
    <property type="taxonomic scope" value="Bacteria"/>
</dbReference>
<dbReference type="GO" id="GO:0051287">
    <property type="term" value="F:NAD binding"/>
    <property type="evidence" value="ECO:0007669"/>
    <property type="project" value="InterPro"/>
</dbReference>
<dbReference type="OrthoDB" id="9805416at2"/>
<dbReference type="InterPro" id="IPR050418">
    <property type="entry name" value="D-iso_2-hydroxyacid_DH_PdxB"/>
</dbReference>
<dbReference type="Gene3D" id="3.40.50.720">
    <property type="entry name" value="NAD(P)-binding Rossmann-like Domain"/>
    <property type="match status" value="2"/>
</dbReference>
<dbReference type="InterPro" id="IPR029753">
    <property type="entry name" value="D-isomer_DH_CS"/>
</dbReference>
<feature type="domain" description="D-isomer specific 2-hydroxyacid dehydrogenase catalytic" evidence="5">
    <location>
        <begin position="4"/>
        <end position="314"/>
    </location>
</feature>
<evidence type="ECO:0000256" key="2">
    <source>
        <dbReference type="ARBA" id="ARBA00023002"/>
    </source>
</evidence>
<dbReference type="PANTHER" id="PTHR43761:SF1">
    <property type="entry name" value="D-ISOMER SPECIFIC 2-HYDROXYACID DEHYDROGENASE CATALYTIC DOMAIN-CONTAINING PROTEIN-RELATED"/>
    <property type="match status" value="1"/>
</dbReference>
<evidence type="ECO:0000256" key="4">
    <source>
        <dbReference type="RuleBase" id="RU003719"/>
    </source>
</evidence>
<dbReference type="InterPro" id="IPR029752">
    <property type="entry name" value="D-isomer_DH_CS1"/>
</dbReference>
<keyword evidence="8" id="KW-1185">Reference proteome</keyword>
<evidence type="ECO:0000256" key="1">
    <source>
        <dbReference type="ARBA" id="ARBA00005854"/>
    </source>
</evidence>
<sequence>MSTVVLSHALYDPGMRLLEQNGIDVVIPNNGNSDDILEDLQKADGFILRIGKIDRKAIEACPDLKVITRPGVGVDNVDVQAATEHGIPVVICPAANSRSVAEHTIALMFAASKNLIESDRETRKGNFGIRNKYAAVELKDKTLAVLGFGHIGREVASMAAALGMKVVAYDPFLDKQKVESMGYGHAGSLEEAVSAGDFVTLHMPSLPETKGMINKSVFSQAKETAYFINCARGDIVNEQDLYDALASGSIAGAAVDVLSLEPMEASSPLMRLDNFIVTPHMAGQTREATTTIVTMAVEGTLAVLKGEKWPHVCNPEVYGRQAWKDRQ</sequence>
<dbReference type="InterPro" id="IPR006140">
    <property type="entry name" value="D-isomer_DH_NAD-bd"/>
</dbReference>
<dbReference type="STRING" id="573413.Spirs_1672"/>
<evidence type="ECO:0000313" key="8">
    <source>
        <dbReference type="Proteomes" id="UP000002318"/>
    </source>
</evidence>
<dbReference type="Pfam" id="PF02826">
    <property type="entry name" value="2-Hacid_dh_C"/>
    <property type="match status" value="1"/>
</dbReference>
<keyword evidence="3" id="KW-0520">NAD</keyword>
<organism evidence="7 8">
    <name type="scientific">Sediminispirochaeta smaragdinae (strain DSM 11293 / JCM 15392 / SEBR 4228)</name>
    <name type="common">Spirochaeta smaragdinae</name>
    <dbReference type="NCBI Taxonomy" id="573413"/>
    <lineage>
        <taxon>Bacteria</taxon>
        <taxon>Pseudomonadati</taxon>
        <taxon>Spirochaetota</taxon>
        <taxon>Spirochaetia</taxon>
        <taxon>Spirochaetales</taxon>
        <taxon>Spirochaetaceae</taxon>
        <taxon>Sediminispirochaeta</taxon>
    </lineage>
</organism>
<gene>
    <name evidence="7" type="ordered locus">Spirs_1672</name>
</gene>
<feature type="domain" description="D-isomer specific 2-hydroxyacid dehydrogenase NAD-binding" evidence="6">
    <location>
        <begin position="105"/>
        <end position="282"/>
    </location>
</feature>
<name>E1R634_SEDSS</name>
<keyword evidence="2 4" id="KW-0560">Oxidoreductase</keyword>
<dbReference type="SUPFAM" id="SSF51735">
    <property type="entry name" value="NAD(P)-binding Rossmann-fold domains"/>
    <property type="match status" value="1"/>
</dbReference>
<dbReference type="PROSITE" id="PS00671">
    <property type="entry name" value="D_2_HYDROXYACID_DH_3"/>
    <property type="match status" value="1"/>
</dbReference>
<evidence type="ECO:0000313" key="7">
    <source>
        <dbReference type="EMBL" id="ADK80799.1"/>
    </source>
</evidence>
<dbReference type="GO" id="GO:0016616">
    <property type="term" value="F:oxidoreductase activity, acting on the CH-OH group of donors, NAD or NADP as acceptor"/>
    <property type="evidence" value="ECO:0007669"/>
    <property type="project" value="InterPro"/>
</dbReference>
<dbReference type="HOGENOM" id="CLU_019796_1_3_12"/>
<proteinExistence type="inferred from homology"/>
<dbReference type="Proteomes" id="UP000002318">
    <property type="component" value="Chromosome"/>
</dbReference>
<dbReference type="SUPFAM" id="SSF52283">
    <property type="entry name" value="Formate/glycerate dehydrogenase catalytic domain-like"/>
    <property type="match status" value="1"/>
</dbReference>
<dbReference type="FunFam" id="3.40.50.720:FF:000203">
    <property type="entry name" value="D-3-phosphoglycerate dehydrogenase (SerA)"/>
    <property type="match status" value="1"/>
</dbReference>
<dbReference type="PROSITE" id="PS00065">
    <property type="entry name" value="D_2_HYDROXYACID_DH_1"/>
    <property type="match status" value="1"/>
</dbReference>
<evidence type="ECO:0000256" key="3">
    <source>
        <dbReference type="ARBA" id="ARBA00023027"/>
    </source>
</evidence>
<evidence type="ECO:0000259" key="5">
    <source>
        <dbReference type="Pfam" id="PF00389"/>
    </source>
</evidence>
<dbReference type="KEGG" id="ssm:Spirs_1672"/>
<protein>
    <submittedName>
        <fullName evidence="7">D-isomer specific 2-hydroxyacid dehydrogenase NAD-binding protein</fullName>
    </submittedName>
</protein>
<dbReference type="InterPro" id="IPR006139">
    <property type="entry name" value="D-isomer_2_OHA_DH_cat_dom"/>
</dbReference>
<dbReference type="RefSeq" id="WP_013254263.1">
    <property type="nucleotide sequence ID" value="NC_014364.1"/>
</dbReference>